<name>A0A2Z5FZ10_9BACT</name>
<proteinExistence type="predicted"/>
<evidence type="ECO:0000313" key="5">
    <source>
        <dbReference type="Proteomes" id="UP000253606"/>
    </source>
</evidence>
<dbReference type="Gene3D" id="1.25.40.10">
    <property type="entry name" value="Tetratricopeptide repeat domain"/>
    <property type="match status" value="3"/>
</dbReference>
<dbReference type="PANTHER" id="PTHR45586:SF1">
    <property type="entry name" value="LIPOPOLYSACCHARIDE ASSEMBLY PROTEIN B"/>
    <property type="match status" value="1"/>
</dbReference>
<organism evidence="4 5">
    <name type="scientific">Acidisarcina polymorpha</name>
    <dbReference type="NCBI Taxonomy" id="2211140"/>
    <lineage>
        <taxon>Bacteria</taxon>
        <taxon>Pseudomonadati</taxon>
        <taxon>Acidobacteriota</taxon>
        <taxon>Terriglobia</taxon>
        <taxon>Terriglobales</taxon>
        <taxon>Acidobacteriaceae</taxon>
        <taxon>Acidisarcina</taxon>
    </lineage>
</organism>
<evidence type="ECO:0000256" key="2">
    <source>
        <dbReference type="ARBA" id="ARBA00022803"/>
    </source>
</evidence>
<dbReference type="Pfam" id="PF13181">
    <property type="entry name" value="TPR_8"/>
    <property type="match status" value="1"/>
</dbReference>
<accession>A0A2Z5FZ10</accession>
<dbReference type="InterPro" id="IPR011990">
    <property type="entry name" value="TPR-like_helical_dom_sf"/>
</dbReference>
<reference evidence="4 5" key="1">
    <citation type="journal article" date="2018" name="Front. Microbiol.">
        <title>Hydrolytic Capabilities as a Key to Environmental Success: Chitinolytic and Cellulolytic Acidobacteria From Acidic Sub-arctic Soils and Boreal Peatlands.</title>
        <authorList>
            <person name="Belova S.E."/>
            <person name="Ravin N.V."/>
            <person name="Pankratov T.A."/>
            <person name="Rakitin A.L."/>
            <person name="Ivanova A.A."/>
            <person name="Beletsky A.V."/>
            <person name="Mardanov A.V."/>
            <person name="Sinninghe Damste J.S."/>
            <person name="Dedysh S.N."/>
        </authorList>
    </citation>
    <scope>NUCLEOTIDE SEQUENCE [LARGE SCALE GENOMIC DNA]</scope>
    <source>
        <strain evidence="4 5">SBC82</strain>
    </source>
</reference>
<evidence type="ECO:0000313" key="4">
    <source>
        <dbReference type="EMBL" id="AXC12101.1"/>
    </source>
</evidence>
<evidence type="ECO:0000256" key="3">
    <source>
        <dbReference type="PROSITE-ProRule" id="PRU00339"/>
    </source>
</evidence>
<keyword evidence="5" id="KW-1185">Reference proteome</keyword>
<dbReference type="InterPro" id="IPR051012">
    <property type="entry name" value="CellSynth/LPSAsmb/PSIAsmb"/>
</dbReference>
<feature type="repeat" description="TPR" evidence="3">
    <location>
        <begin position="332"/>
        <end position="365"/>
    </location>
</feature>
<dbReference type="AlphaFoldDB" id="A0A2Z5FZ10"/>
<evidence type="ECO:0000256" key="1">
    <source>
        <dbReference type="ARBA" id="ARBA00022737"/>
    </source>
</evidence>
<keyword evidence="1" id="KW-0677">Repeat</keyword>
<keyword evidence="2 3" id="KW-0802">TPR repeat</keyword>
<feature type="repeat" description="TPR" evidence="3">
    <location>
        <begin position="366"/>
        <end position="399"/>
    </location>
</feature>
<sequence length="416" mass="46035">MKKTAEGEAEWRAALAIDPQSTIALDSLSQHLVDKKDYSSVIALLDEPGAESNWTEVQSLNLGMAYAGRAQLDKAASVLREGLNDHQDSLPIADELAVVLMLLGNNEEAYSIFDLALSKHPGDQPTQILYLHSMVTSKSDRAHNYCNKLLAAYPDQWEVLYLAGLLESRKAEYEQARAHLEHSVSLNSGYYQSQQELGNVLFELGNLLAAKRHLEKAIALGDNQQEVEYELAKVLQRLGDTAQAQEKLRIYQQLRKARLDATQGAGKAEMGDQAIAAGNPSEAVSLFREALEINPNEPLLYYKLSQALDKTKDFAGEKIALQKAIQLNPNLVEAQNQMGYLADRTGDLTQAEDYFRVAVRVSPSYVVAWINLAATLASEEKWQDAKQALRHAIEIDPNNGQARRLEQALNDAHSGP</sequence>
<feature type="repeat" description="TPR" evidence="3">
    <location>
        <begin position="264"/>
        <end position="297"/>
    </location>
</feature>
<dbReference type="Proteomes" id="UP000253606">
    <property type="component" value="Chromosome"/>
</dbReference>
<dbReference type="RefSeq" id="WP_236657445.1">
    <property type="nucleotide sequence ID" value="NZ_CP030840.1"/>
</dbReference>
<dbReference type="Pfam" id="PF14559">
    <property type="entry name" value="TPR_19"/>
    <property type="match status" value="2"/>
</dbReference>
<dbReference type="PROSITE" id="PS50005">
    <property type="entry name" value="TPR"/>
    <property type="match status" value="3"/>
</dbReference>
<dbReference type="SUPFAM" id="SSF48452">
    <property type="entry name" value="TPR-like"/>
    <property type="match status" value="1"/>
</dbReference>
<dbReference type="PANTHER" id="PTHR45586">
    <property type="entry name" value="TPR REPEAT-CONTAINING PROTEIN PA4667"/>
    <property type="match status" value="1"/>
</dbReference>
<dbReference type="EMBL" id="CP030840">
    <property type="protein sequence ID" value="AXC12101.1"/>
    <property type="molecule type" value="Genomic_DNA"/>
</dbReference>
<dbReference type="InterPro" id="IPR019734">
    <property type="entry name" value="TPR_rpt"/>
</dbReference>
<dbReference type="KEGG" id="abas:ACPOL_2793"/>
<gene>
    <name evidence="4" type="ORF">ACPOL_2793</name>
</gene>
<dbReference type="SMART" id="SM00028">
    <property type="entry name" value="TPR"/>
    <property type="match status" value="7"/>
</dbReference>
<protein>
    <submittedName>
        <fullName evidence="4">Uncharacterized protein</fullName>
    </submittedName>
</protein>